<evidence type="ECO:0000256" key="1">
    <source>
        <dbReference type="ARBA" id="ARBA00010546"/>
    </source>
</evidence>
<keyword evidence="2" id="KW-0458">Lysosome</keyword>
<name>A0A8C4NJ00_EPTBU</name>
<dbReference type="Proteomes" id="UP000694388">
    <property type="component" value="Unplaced"/>
</dbReference>
<comment type="function">
    <text evidence="2">As a component of the GATOR1 complex functions as an inhibitor of the amino acid-sensing branch of the TORC1 pathway.</text>
</comment>
<keyword evidence="2" id="KW-0732">Signal</keyword>
<dbReference type="OMA" id="CNLAFRY"/>
<sequence>MARDRTNPISVILVSSGSRGNKLLFRYPFQCKTKQQTASTGRRNRFAIVSGGEVEEQEGDCSESCLLTDEHLVSGFSDTILATILAPKSELCGKKFELKVDDVRFVGHATLLQHENSSQACKADPSPKREVPTMILFNVVFALRAHADPSLIGYVHTLSRRLALALRREEWRCQYLTREAKVMLAAQDEMGAHDGESPFQDVLPKSKLARDLKEIYDNLCSTGLVQLYINNWLEVSFCLPHKVHKVESGHVSPESISRSLRNIRPYHALLLLGECKSLLSELPPDVSPALSRLIKITTPMKTLQQLALDSDLALAQVCQLASHLVYWGKANIIFPLCESNVYMLSSTADTYVYSANAENFSQQFPGHDLPSMLAEFSLPTPLVEHRNPLANPDQQAQLVHMVVWLLQRRLLIQLHTYVCLMVPDADESDATSGTVCRPPVFLECGLSTQEARATSVPNTLPVGSPSSGDDLTLASPVTEVTSAEASSAEFGLGGEDSPVGAGAYENPLSVLTEHERRCILAVPAAQNQDDLRLFTRLLPYFCGRQHLEDVMYHENVRRSQLLTLLDKFRGVLAIRTHEDPALPALHCLPS</sequence>
<evidence type="ECO:0000313" key="4">
    <source>
        <dbReference type="Ensembl" id="ENSEBUP00000007436.1"/>
    </source>
</evidence>
<evidence type="ECO:0000256" key="2">
    <source>
        <dbReference type="RuleBase" id="RU368069"/>
    </source>
</evidence>
<organism evidence="4 5">
    <name type="scientific">Eptatretus burgeri</name>
    <name type="common">Inshore hagfish</name>
    <dbReference type="NCBI Taxonomy" id="7764"/>
    <lineage>
        <taxon>Eukaryota</taxon>
        <taxon>Metazoa</taxon>
        <taxon>Chordata</taxon>
        <taxon>Craniata</taxon>
        <taxon>Vertebrata</taxon>
        <taxon>Cyclostomata</taxon>
        <taxon>Myxini</taxon>
        <taxon>Myxiniformes</taxon>
        <taxon>Myxinidae</taxon>
        <taxon>Eptatretinae</taxon>
        <taxon>Eptatretus</taxon>
    </lineage>
</organism>
<dbReference type="AlphaFoldDB" id="A0A8C4NJ00"/>
<dbReference type="GO" id="GO:0005764">
    <property type="term" value="C:lysosome"/>
    <property type="evidence" value="ECO:0007669"/>
    <property type="project" value="UniProtKB-SubCell"/>
</dbReference>
<dbReference type="GO" id="GO:1990130">
    <property type="term" value="C:GATOR1 complex"/>
    <property type="evidence" value="ECO:0007669"/>
    <property type="project" value="UniProtKB-UniRule"/>
</dbReference>
<evidence type="ECO:0000313" key="5">
    <source>
        <dbReference type="Proteomes" id="UP000694388"/>
    </source>
</evidence>
<evidence type="ECO:0000259" key="3">
    <source>
        <dbReference type="Pfam" id="PF24064"/>
    </source>
</evidence>
<dbReference type="PANTHER" id="PTHR13153">
    <property type="entry name" value="CGTHBA PROTEIN -14 GENE PROTEIN"/>
    <property type="match status" value="1"/>
</dbReference>
<reference evidence="4" key="1">
    <citation type="submission" date="2025-08" db="UniProtKB">
        <authorList>
            <consortium name="Ensembl"/>
        </authorList>
    </citation>
    <scope>IDENTIFICATION</scope>
</reference>
<keyword evidence="5" id="KW-1185">Reference proteome</keyword>
<comment type="similarity">
    <text evidence="1 2">Belongs to the NPR3 family.</text>
</comment>
<accession>A0A8C4NJ00</accession>
<dbReference type="InterPro" id="IPR056603">
    <property type="entry name" value="HTH_NPRL3"/>
</dbReference>
<dbReference type="InterPro" id="IPR005365">
    <property type="entry name" value="Npr3"/>
</dbReference>
<dbReference type="Pfam" id="PF03666">
    <property type="entry name" value="NPR3"/>
    <property type="match status" value="2"/>
</dbReference>
<dbReference type="PANTHER" id="PTHR13153:SF5">
    <property type="entry name" value="GATOR COMPLEX PROTEIN NPRL3"/>
    <property type="match status" value="1"/>
</dbReference>
<dbReference type="Ensembl" id="ENSEBUT00000007918.1">
    <property type="protein sequence ID" value="ENSEBUP00000007436.1"/>
    <property type="gene ID" value="ENSEBUG00000004859.1"/>
</dbReference>
<dbReference type="GO" id="GO:1904262">
    <property type="term" value="P:negative regulation of TORC1 signaling"/>
    <property type="evidence" value="ECO:0007669"/>
    <property type="project" value="TreeGrafter"/>
</dbReference>
<reference evidence="4" key="2">
    <citation type="submission" date="2025-09" db="UniProtKB">
        <authorList>
            <consortium name="Ensembl"/>
        </authorList>
    </citation>
    <scope>IDENTIFICATION</scope>
</reference>
<protein>
    <recommendedName>
        <fullName evidence="2">GATOR complex protein NPRL3</fullName>
    </recommendedName>
    <alternativeName>
        <fullName evidence="2">Nitrogen permease regulator 3-like protein</fullName>
    </alternativeName>
</protein>
<dbReference type="GO" id="GO:0038202">
    <property type="term" value="P:TORC1 signaling"/>
    <property type="evidence" value="ECO:0007669"/>
    <property type="project" value="TreeGrafter"/>
</dbReference>
<comment type="subcellular location">
    <subcellularLocation>
        <location evidence="2">Lysosome</location>
    </subcellularLocation>
</comment>
<feature type="domain" description="GATOR1 complex protein NPRL3 C-terminal HTH" evidence="3">
    <location>
        <begin position="512"/>
        <end position="572"/>
    </location>
</feature>
<dbReference type="GO" id="GO:0034198">
    <property type="term" value="P:cellular response to amino acid starvation"/>
    <property type="evidence" value="ECO:0007669"/>
    <property type="project" value="UniProtKB-UniRule"/>
</dbReference>
<dbReference type="Pfam" id="PF24064">
    <property type="entry name" value="HTH_NPRL3"/>
    <property type="match status" value="1"/>
</dbReference>
<dbReference type="GO" id="GO:0010508">
    <property type="term" value="P:positive regulation of autophagy"/>
    <property type="evidence" value="ECO:0007669"/>
    <property type="project" value="TreeGrafter"/>
</dbReference>
<proteinExistence type="inferred from homology"/>
<dbReference type="GeneTree" id="ENSGT00390000015916"/>